<evidence type="ECO:0000313" key="3">
    <source>
        <dbReference type="RefSeq" id="XP_065642901.1"/>
    </source>
</evidence>
<dbReference type="SMART" id="SM00597">
    <property type="entry name" value="ZnF_TTF"/>
    <property type="match status" value="1"/>
</dbReference>
<evidence type="ECO:0000259" key="1">
    <source>
        <dbReference type="SMART" id="SM00597"/>
    </source>
</evidence>
<organism evidence="2 3">
    <name type="scientific">Hydra vulgaris</name>
    <name type="common">Hydra</name>
    <name type="synonym">Hydra attenuata</name>
    <dbReference type="NCBI Taxonomy" id="6087"/>
    <lineage>
        <taxon>Eukaryota</taxon>
        <taxon>Metazoa</taxon>
        <taxon>Cnidaria</taxon>
        <taxon>Hydrozoa</taxon>
        <taxon>Hydroidolina</taxon>
        <taxon>Anthoathecata</taxon>
        <taxon>Aplanulata</taxon>
        <taxon>Hydridae</taxon>
        <taxon>Hydra</taxon>
    </lineage>
</organism>
<dbReference type="GeneID" id="136074503"/>
<name>A0ABM4B270_HYDVU</name>
<reference evidence="3" key="2">
    <citation type="submission" date="2025-08" db="UniProtKB">
        <authorList>
            <consortium name="RefSeq"/>
        </authorList>
    </citation>
    <scope>IDENTIFICATION</scope>
</reference>
<dbReference type="Proteomes" id="UP001652625">
    <property type="component" value="Chromosome 01"/>
</dbReference>
<keyword evidence="2" id="KW-1185">Reference proteome</keyword>
<sequence length="214" mass="24347">MKRTLAKVKKTEAEKEKGALDKYLSKSVDLFETEKSGKQVESDDIETNISKKITSEASSSFLSGCNAQQNTSELCINISVNTQKDNEDISESREKNSNPALCDILKIKDDPATWPNKINQNVRDYLVNKGPLRSLKLKNGEVIERPWLIYSESFDKVYCYYCKLFDTNSDSALATSGFNSWSNIHTRLEDHEKSKKHLQCTLNCYELQQRLSTG</sequence>
<dbReference type="InterPro" id="IPR006580">
    <property type="entry name" value="Znf_TTF"/>
</dbReference>
<evidence type="ECO:0000313" key="2">
    <source>
        <dbReference type="Proteomes" id="UP001652625"/>
    </source>
</evidence>
<proteinExistence type="predicted"/>
<reference evidence="2" key="1">
    <citation type="submission" date="2025-05" db="UniProtKB">
        <authorList>
            <consortium name="RefSeq"/>
        </authorList>
    </citation>
    <scope>NUCLEOTIDE SEQUENCE [LARGE SCALE GENOMIC DNA]</scope>
</reference>
<dbReference type="RefSeq" id="XP_065642901.1">
    <property type="nucleotide sequence ID" value="XM_065786829.1"/>
</dbReference>
<gene>
    <name evidence="3" type="primary">LOC136074503</name>
</gene>
<protein>
    <submittedName>
        <fullName evidence="3">Zinc finger MYM-type protein 5-like</fullName>
    </submittedName>
</protein>
<feature type="domain" description="TTF-type" evidence="1">
    <location>
        <begin position="133"/>
        <end position="209"/>
    </location>
</feature>
<accession>A0ABM4B270</accession>